<dbReference type="InterPro" id="IPR007712">
    <property type="entry name" value="RelE/ParE_toxin"/>
</dbReference>
<dbReference type="InterPro" id="IPR051803">
    <property type="entry name" value="TA_system_RelE-like_toxin"/>
</dbReference>
<comment type="similarity">
    <text evidence="1">Belongs to the RelE toxin family.</text>
</comment>
<reference evidence="4" key="1">
    <citation type="journal article" date="2019" name="Int. J. Syst. Evol. Microbiol.">
        <title>The Global Catalogue of Microorganisms (GCM) 10K type strain sequencing project: providing services to taxonomists for standard genome sequencing and annotation.</title>
        <authorList>
            <consortium name="The Broad Institute Genomics Platform"/>
            <consortium name="The Broad Institute Genome Sequencing Center for Infectious Disease"/>
            <person name="Wu L."/>
            <person name="Ma J."/>
        </authorList>
    </citation>
    <scope>NUCLEOTIDE SEQUENCE [LARGE SCALE GENOMIC DNA]</scope>
    <source>
        <strain evidence="4">JCM 12125</strain>
    </source>
</reference>
<evidence type="ECO:0000313" key="4">
    <source>
        <dbReference type="Proteomes" id="UP001596152"/>
    </source>
</evidence>
<name>A0ABW0FNJ6_9CAUL</name>
<dbReference type="RefSeq" id="WP_374039550.1">
    <property type="nucleotide sequence ID" value="NZ_CP169083.1"/>
</dbReference>
<dbReference type="Pfam" id="PF05016">
    <property type="entry name" value="ParE_toxin"/>
    <property type="match status" value="1"/>
</dbReference>
<keyword evidence="2" id="KW-1277">Toxin-antitoxin system</keyword>
<dbReference type="Proteomes" id="UP001596152">
    <property type="component" value="Unassembled WGS sequence"/>
</dbReference>
<dbReference type="InterPro" id="IPR035093">
    <property type="entry name" value="RelE/ParE_toxin_dom_sf"/>
</dbReference>
<keyword evidence="4" id="KW-1185">Reference proteome</keyword>
<evidence type="ECO:0000256" key="1">
    <source>
        <dbReference type="ARBA" id="ARBA00006226"/>
    </source>
</evidence>
<dbReference type="Gene3D" id="3.30.2310.20">
    <property type="entry name" value="RelE-like"/>
    <property type="match status" value="1"/>
</dbReference>
<dbReference type="PANTHER" id="PTHR33755">
    <property type="entry name" value="TOXIN PARE1-RELATED"/>
    <property type="match status" value="1"/>
</dbReference>
<dbReference type="EMBL" id="JBHSLF010000006">
    <property type="protein sequence ID" value="MFC5342922.1"/>
    <property type="molecule type" value="Genomic_DNA"/>
</dbReference>
<comment type="caution">
    <text evidence="3">The sequence shown here is derived from an EMBL/GenBank/DDBJ whole genome shotgun (WGS) entry which is preliminary data.</text>
</comment>
<sequence length="97" mass="10756">MRLEVSPAAETDLIEIASFIARDNPPRALTFVDELEAACTRLVDHPHSGVARSDLRPGLRSRPYGSYVIFYTVQETVLRVERILHGSRDIGGPLSPI</sequence>
<accession>A0ABW0FNJ6</accession>
<gene>
    <name evidence="3" type="ORF">ACFPIE_03285</name>
</gene>
<evidence type="ECO:0000256" key="2">
    <source>
        <dbReference type="ARBA" id="ARBA00022649"/>
    </source>
</evidence>
<evidence type="ECO:0000313" key="3">
    <source>
        <dbReference type="EMBL" id="MFC5342922.1"/>
    </source>
</evidence>
<protein>
    <submittedName>
        <fullName evidence="3">Type II toxin-antitoxin system RelE/ParE family toxin</fullName>
    </submittedName>
</protein>
<organism evidence="3 4">
    <name type="scientific">Brevundimonas staleyi</name>
    <dbReference type="NCBI Taxonomy" id="74326"/>
    <lineage>
        <taxon>Bacteria</taxon>
        <taxon>Pseudomonadati</taxon>
        <taxon>Pseudomonadota</taxon>
        <taxon>Alphaproteobacteria</taxon>
        <taxon>Caulobacterales</taxon>
        <taxon>Caulobacteraceae</taxon>
        <taxon>Brevundimonas</taxon>
    </lineage>
</organism>
<dbReference type="PANTHER" id="PTHR33755:SF6">
    <property type="entry name" value="PLASMID STABILIZATION SYSTEM PROTEIN"/>
    <property type="match status" value="1"/>
</dbReference>
<proteinExistence type="inferred from homology"/>